<feature type="region of interest" description="Disordered" evidence="1">
    <location>
        <begin position="38"/>
        <end position="120"/>
    </location>
</feature>
<feature type="region of interest" description="Disordered" evidence="1">
    <location>
        <begin position="903"/>
        <end position="982"/>
    </location>
</feature>
<feature type="compositionally biased region" description="Polar residues" evidence="1">
    <location>
        <begin position="965"/>
        <end position="981"/>
    </location>
</feature>
<dbReference type="SUPFAM" id="SSF48065">
    <property type="entry name" value="DBL homology domain (DH-domain)"/>
    <property type="match status" value="1"/>
</dbReference>
<proteinExistence type="predicted"/>
<feature type="compositionally biased region" description="Low complexity" evidence="1">
    <location>
        <begin position="947"/>
        <end position="964"/>
    </location>
</feature>
<feature type="region of interest" description="Disordered" evidence="1">
    <location>
        <begin position="764"/>
        <end position="798"/>
    </location>
</feature>
<dbReference type="PROSITE" id="PS50010">
    <property type="entry name" value="DH_2"/>
    <property type="match status" value="1"/>
</dbReference>
<keyword evidence="4" id="KW-1185">Reference proteome</keyword>
<feature type="compositionally biased region" description="Polar residues" evidence="1">
    <location>
        <begin position="103"/>
        <end position="115"/>
    </location>
</feature>
<feature type="compositionally biased region" description="Low complexity" evidence="1">
    <location>
        <begin position="58"/>
        <end position="102"/>
    </location>
</feature>
<name>A0A1Q2YAT8_9ASCO</name>
<evidence type="ECO:0000259" key="2">
    <source>
        <dbReference type="PROSITE" id="PS50010"/>
    </source>
</evidence>
<accession>A0A1Q2YAT8</accession>
<dbReference type="AlphaFoldDB" id="A0A1Q2YAT8"/>
<dbReference type="Pfam" id="PF00621">
    <property type="entry name" value="RhoGEF"/>
    <property type="match status" value="1"/>
</dbReference>
<sequence>MQSLFPEYRTQSEFINDDIENLHEINHKLSYSTLTSSHSNHYHAKDAPYQDKSGSSDNTTTAANANNISYTKNLTIDSTDNNNNSNTNSNNLNTNKSNNSVNGGETQVDGSNNAPTRLFKPSQPLAHLSNISQLTMNDTTISSCDNDLLLEPLSFDDNPNMSGYDLSNLSANVDNLKNLNALRTKDNLTEDNDQVHDYLNIVNVKNNQLTLDDFNLDLGLDLDLDLDLGLELDSTLSYSPPTHLNTKCSVPNSAISDTNTNTISNLDTPPSKILHNSDFSVDDLKRSFTRLKQTSELINTEKVYICSLKILEKVYLNNFMSDTSTPIYFDVFKKCVAQLLKNHQSLYDNLSEIYEDWYQDSVNLFDTEKAHIDSNAQSPNFDKFNYVSSEKEYLDAIVNLIANSSIDVQTYSTYCSLFQRVLNFSSFKGIESYKRDSMIILNDYFVDHKNLEADLFIDQHLDTRFISVVQMPTNRMVRYKLILQSLLKHIELDEKNSIQLNYYEKTMERINLKIDEINSYVGNEDIQLHKIQQFRLFINKTNNSVLPNKLFLENLENLHLASSFGVVYAIQSKHLLLHHDYMCGFLFKSHLILAKCSTVTSNSIDIKFIIPLMSIFDDFENSASHFVTTYADTIVLKFEDKFGIYEVCLVFPDEKEKLLWQGQLKVNLGNLVTLNSSVNSSAYRKSDFQKNEFLFSDVQRNILSIDLNPEIDKFNVSSYIPNSMNATIKSEKNNVIYNHDFFQFEVDHFVTEINSPKKILRSDSMTSLSSNNRTESYDNDNSSIKTKTSTINTPIHSSPGSKTQLVRIALQERVFAQTCIKAVWSPQFQIYTLNTSISRSLSNIFFHSKISLLSMNNTPTTPASNTFVPPSPSFANSGGPLGSPIKLRNVKSMRSVREISRKPSMAARGNTLAHSPQCGKSFHPESIPHEQNKTEAGIGHRSHSVRHSNSLRSLSSFLGSGSRSMAPSSTIDQKSPSNLRGSSISVSALQSASASASSASAAAPASATATLPSAKLGNSVSKFWRSFKHTGAKKARN</sequence>
<comment type="caution">
    <text evidence="3">The sequence shown here is derived from an EMBL/GenBank/DDBJ whole genome shotgun (WGS) entry which is preliminary data.</text>
</comment>
<organism evidence="3 4">
    <name type="scientific">Pichia membranifaciens</name>
    <dbReference type="NCBI Taxonomy" id="4926"/>
    <lineage>
        <taxon>Eukaryota</taxon>
        <taxon>Fungi</taxon>
        <taxon>Dikarya</taxon>
        <taxon>Ascomycota</taxon>
        <taxon>Saccharomycotina</taxon>
        <taxon>Pichiomycetes</taxon>
        <taxon>Pichiales</taxon>
        <taxon>Pichiaceae</taxon>
        <taxon>Pichia</taxon>
    </lineage>
</organism>
<gene>
    <name evidence="3" type="ORF">PMKS-000007</name>
</gene>
<feature type="compositionally biased region" description="Basic and acidic residues" evidence="1">
    <location>
        <begin position="922"/>
        <end position="933"/>
    </location>
</feature>
<dbReference type="InterPro" id="IPR000219">
    <property type="entry name" value="DH_dom"/>
</dbReference>
<feature type="compositionally biased region" description="Polar residues" evidence="1">
    <location>
        <begin position="764"/>
        <end position="774"/>
    </location>
</feature>
<evidence type="ECO:0000313" key="4">
    <source>
        <dbReference type="Proteomes" id="UP000186136"/>
    </source>
</evidence>
<dbReference type="GO" id="GO:0005085">
    <property type="term" value="F:guanyl-nucleotide exchange factor activity"/>
    <property type="evidence" value="ECO:0007669"/>
    <property type="project" value="InterPro"/>
</dbReference>
<feature type="domain" description="DH" evidence="2">
    <location>
        <begin position="289"/>
        <end position="517"/>
    </location>
</feature>
<dbReference type="InterPro" id="IPR035899">
    <property type="entry name" value="DBL_dom_sf"/>
</dbReference>
<dbReference type="OrthoDB" id="8059989at2759"/>
<dbReference type="Gene3D" id="1.20.900.10">
    <property type="entry name" value="Dbl homology (DH) domain"/>
    <property type="match status" value="1"/>
</dbReference>
<feature type="compositionally biased region" description="Low complexity" evidence="1">
    <location>
        <begin position="781"/>
        <end position="793"/>
    </location>
</feature>
<evidence type="ECO:0000313" key="3">
    <source>
        <dbReference type="EMBL" id="GAV26553.1"/>
    </source>
</evidence>
<dbReference type="EMBL" id="BDGI01000001">
    <property type="protein sequence ID" value="GAV26553.1"/>
    <property type="molecule type" value="Genomic_DNA"/>
</dbReference>
<evidence type="ECO:0000256" key="1">
    <source>
        <dbReference type="SAM" id="MobiDB-lite"/>
    </source>
</evidence>
<protein>
    <recommendedName>
        <fullName evidence="2">DH domain-containing protein</fullName>
    </recommendedName>
</protein>
<dbReference type="Proteomes" id="UP000186136">
    <property type="component" value="Unassembled WGS sequence"/>
</dbReference>
<reference evidence="3 4" key="1">
    <citation type="submission" date="2016-08" db="EMBL/GenBank/DDBJ databases">
        <title>Whole genome shotgun sequence of Pichia membranifaciens KS47-1.</title>
        <authorList>
            <person name="Konishi M."/>
            <person name="Ishida M."/>
            <person name="Arakawa T."/>
            <person name="Kato Y."/>
            <person name="Horiuchi J."/>
        </authorList>
    </citation>
    <scope>NUCLEOTIDE SEQUENCE [LARGE SCALE GENOMIC DNA]</scope>
    <source>
        <strain evidence="3 4">KS47-1</strain>
    </source>
</reference>